<accession>A0A3P6U1K4</accession>
<evidence type="ECO:0000313" key="1">
    <source>
        <dbReference type="EMBL" id="VDK84990.1"/>
    </source>
</evidence>
<evidence type="ECO:0000313" key="2">
    <source>
        <dbReference type="Proteomes" id="UP000277928"/>
    </source>
</evidence>
<protein>
    <submittedName>
        <fullName evidence="1">Uncharacterized protein</fullName>
    </submittedName>
</protein>
<dbReference type="EMBL" id="UYRX01000653">
    <property type="protein sequence ID" value="VDK84990.1"/>
    <property type="molecule type" value="Genomic_DNA"/>
</dbReference>
<reference evidence="1 2" key="1">
    <citation type="submission" date="2018-08" db="EMBL/GenBank/DDBJ databases">
        <authorList>
            <person name="Laetsch R D."/>
            <person name="Stevens L."/>
            <person name="Kumar S."/>
            <person name="Blaxter L. M."/>
        </authorList>
    </citation>
    <scope>NUCLEOTIDE SEQUENCE [LARGE SCALE GENOMIC DNA]</scope>
</reference>
<name>A0A3P6U1K4_LITSI</name>
<organism evidence="1 2">
    <name type="scientific">Litomosoides sigmodontis</name>
    <name type="common">Filarial nematode worm</name>
    <dbReference type="NCBI Taxonomy" id="42156"/>
    <lineage>
        <taxon>Eukaryota</taxon>
        <taxon>Metazoa</taxon>
        <taxon>Ecdysozoa</taxon>
        <taxon>Nematoda</taxon>
        <taxon>Chromadorea</taxon>
        <taxon>Rhabditida</taxon>
        <taxon>Spirurina</taxon>
        <taxon>Spiruromorpha</taxon>
        <taxon>Filarioidea</taxon>
        <taxon>Onchocercidae</taxon>
        <taxon>Litomosoides</taxon>
    </lineage>
</organism>
<dbReference type="AlphaFoldDB" id="A0A3P6U1K4"/>
<proteinExistence type="predicted"/>
<sequence>MHSLLYCSSLASLREEVMRSLIHSLNLPCSHVSGLCLYTPARRRVLRRYCGWPSGLRWKHRKKLRL</sequence>
<keyword evidence="2" id="KW-1185">Reference proteome</keyword>
<gene>
    <name evidence="1" type="ORF">NLS_LOCUS6905</name>
</gene>
<dbReference type="Proteomes" id="UP000277928">
    <property type="component" value="Unassembled WGS sequence"/>
</dbReference>